<proteinExistence type="inferred from homology"/>
<dbReference type="GO" id="GO:0016020">
    <property type="term" value="C:membrane"/>
    <property type="evidence" value="ECO:0007669"/>
    <property type="project" value="UniProtKB-SubCell"/>
</dbReference>
<feature type="transmembrane region" description="Helical" evidence="6">
    <location>
        <begin position="58"/>
        <end position="77"/>
    </location>
</feature>
<protein>
    <submittedName>
        <fullName evidence="8">Drug/metabolite transporter (DMT)-like permease</fullName>
    </submittedName>
</protein>
<dbReference type="InterPro" id="IPR000620">
    <property type="entry name" value="EamA_dom"/>
</dbReference>
<evidence type="ECO:0000259" key="7">
    <source>
        <dbReference type="Pfam" id="PF00892"/>
    </source>
</evidence>
<organism evidence="8 9">
    <name type="scientific">Pseudochrobactrum asaccharolyticum</name>
    <dbReference type="NCBI Taxonomy" id="354351"/>
    <lineage>
        <taxon>Bacteria</taxon>
        <taxon>Pseudomonadati</taxon>
        <taxon>Pseudomonadota</taxon>
        <taxon>Alphaproteobacteria</taxon>
        <taxon>Hyphomicrobiales</taxon>
        <taxon>Brucellaceae</taxon>
        <taxon>Pseudochrobactrum</taxon>
    </lineage>
</organism>
<dbReference type="AlphaFoldDB" id="A0A366DYX6"/>
<feature type="transmembrane region" description="Helical" evidence="6">
    <location>
        <begin position="291"/>
        <end position="310"/>
    </location>
</feature>
<name>A0A366DYX6_9HYPH</name>
<evidence type="ECO:0000256" key="6">
    <source>
        <dbReference type="SAM" id="Phobius"/>
    </source>
</evidence>
<feature type="domain" description="EamA" evidence="7">
    <location>
        <begin position="28"/>
        <end position="160"/>
    </location>
</feature>
<evidence type="ECO:0000313" key="9">
    <source>
        <dbReference type="Proteomes" id="UP000252893"/>
    </source>
</evidence>
<reference evidence="8 9" key="1">
    <citation type="submission" date="2018-06" db="EMBL/GenBank/DDBJ databases">
        <title>Genomic Encyclopedia of Type Strains, Phase IV (KMG-IV): sequencing the most valuable type-strain genomes for metagenomic binning, comparative biology and taxonomic classification.</title>
        <authorList>
            <person name="Goeker M."/>
        </authorList>
    </citation>
    <scope>NUCLEOTIDE SEQUENCE [LARGE SCALE GENOMIC DNA]</scope>
    <source>
        <strain evidence="8 9">DSM 25619</strain>
    </source>
</reference>
<accession>A0A366DYX6</accession>
<feature type="transmembrane region" description="Helical" evidence="6">
    <location>
        <begin position="265"/>
        <end position="285"/>
    </location>
</feature>
<feature type="transmembrane region" description="Helical" evidence="6">
    <location>
        <begin position="172"/>
        <end position="193"/>
    </location>
</feature>
<dbReference type="InterPro" id="IPR037185">
    <property type="entry name" value="EmrE-like"/>
</dbReference>
<feature type="transmembrane region" description="Helical" evidence="6">
    <location>
        <begin position="28"/>
        <end position="46"/>
    </location>
</feature>
<dbReference type="EMBL" id="QNRH01000004">
    <property type="protein sequence ID" value="RBO95095.1"/>
    <property type="molecule type" value="Genomic_DNA"/>
</dbReference>
<evidence type="ECO:0000256" key="5">
    <source>
        <dbReference type="ARBA" id="ARBA00023136"/>
    </source>
</evidence>
<gene>
    <name evidence="8" type="ORF">DFR47_104464</name>
</gene>
<comment type="subcellular location">
    <subcellularLocation>
        <location evidence="1">Membrane</location>
        <topology evidence="1">Multi-pass membrane protein</topology>
    </subcellularLocation>
</comment>
<dbReference type="SUPFAM" id="SSF103481">
    <property type="entry name" value="Multidrug resistance efflux transporter EmrE"/>
    <property type="match status" value="2"/>
</dbReference>
<dbReference type="Proteomes" id="UP000252893">
    <property type="component" value="Unassembled WGS sequence"/>
</dbReference>
<comment type="similarity">
    <text evidence="2">Belongs to the EamA transporter family.</text>
</comment>
<keyword evidence="5 6" id="KW-0472">Membrane</keyword>
<comment type="caution">
    <text evidence="8">The sequence shown here is derived from an EMBL/GenBank/DDBJ whole genome shotgun (WGS) entry which is preliminary data.</text>
</comment>
<evidence type="ECO:0000256" key="4">
    <source>
        <dbReference type="ARBA" id="ARBA00022989"/>
    </source>
</evidence>
<evidence type="ECO:0000256" key="2">
    <source>
        <dbReference type="ARBA" id="ARBA00007362"/>
    </source>
</evidence>
<evidence type="ECO:0000256" key="3">
    <source>
        <dbReference type="ARBA" id="ARBA00022692"/>
    </source>
</evidence>
<feature type="transmembrane region" description="Helical" evidence="6">
    <location>
        <begin position="89"/>
        <end position="108"/>
    </location>
</feature>
<dbReference type="OrthoDB" id="184388at2"/>
<feature type="transmembrane region" description="Helical" evidence="6">
    <location>
        <begin position="236"/>
        <end position="258"/>
    </location>
</feature>
<evidence type="ECO:0000256" key="1">
    <source>
        <dbReference type="ARBA" id="ARBA00004141"/>
    </source>
</evidence>
<dbReference type="InterPro" id="IPR050638">
    <property type="entry name" value="AA-Vitamin_Transporters"/>
</dbReference>
<keyword evidence="9" id="KW-1185">Reference proteome</keyword>
<feature type="transmembrane region" description="Helical" evidence="6">
    <location>
        <begin position="205"/>
        <end position="224"/>
    </location>
</feature>
<keyword evidence="4 6" id="KW-1133">Transmembrane helix</keyword>
<feature type="transmembrane region" description="Helical" evidence="6">
    <location>
        <begin position="120"/>
        <end position="137"/>
    </location>
</feature>
<feature type="domain" description="EamA" evidence="7">
    <location>
        <begin position="173"/>
        <end position="308"/>
    </location>
</feature>
<evidence type="ECO:0000313" key="8">
    <source>
        <dbReference type="EMBL" id="RBO95095.1"/>
    </source>
</evidence>
<dbReference type="PANTHER" id="PTHR32322:SF2">
    <property type="entry name" value="EAMA DOMAIN-CONTAINING PROTEIN"/>
    <property type="match status" value="1"/>
</dbReference>
<sequence>MGKVAGNAVPVTAQVATGYERRATIDTMGVALMLFICVSWGMNQVAIKIGNQGFNPMYMAAARSFVGGLLVFLWCQYRGITLFQRDKTLIPGLAIGLLFGLEFVLIFAGLDFTSAGRSTLMINTMPFWVAIGAHFLLGERIRPLTIVGMIIAFGGVVLVLSDELSMPGENAIYGDLLCLVASIFWAATTLVIKKTTLSDAAPEKTLLYQLVIAAIVPIAFGPLMGDVVRNPTILTYVAFIFQAAFIVAFTYPLWFWMIRRYPASALSNFALLIPAFGVIMSGLVLGEPMSWKLFAALGLIAGGLFIANYAQRIAVRKAAQQFDAQNAELAKTLQEKATT</sequence>
<feature type="transmembrane region" description="Helical" evidence="6">
    <location>
        <begin position="144"/>
        <end position="160"/>
    </location>
</feature>
<keyword evidence="3 6" id="KW-0812">Transmembrane</keyword>
<dbReference type="Pfam" id="PF00892">
    <property type="entry name" value="EamA"/>
    <property type="match status" value="2"/>
</dbReference>
<dbReference type="PANTHER" id="PTHR32322">
    <property type="entry name" value="INNER MEMBRANE TRANSPORTER"/>
    <property type="match status" value="1"/>
</dbReference>